<evidence type="ECO:0000313" key="4">
    <source>
        <dbReference type="EMBL" id="KAK6510591.1"/>
    </source>
</evidence>
<name>A0AAN8N9W5_9PEZI</name>
<sequence length="320" mass="34479">MRFINPTTALIITACLLDTTTAFGWKLFNKKSYNLLGFSPPAFPGNTKRDLNSLPGGSDGLEARDYSPAQKHPLEKREGKSCDCVETETASYGLINTETYMASPFGRCDVRSTASNLCPTDHLCVGQDKTFSRCLPTTIVSNTEFTTYTGPSSQPSITFWWLSSVVKYGADPSGQCGGSTRLPPPAPAWDSLKTDCPYKQACACQEEGVFSVCVDTAAKEFIGTQCPKPKDTCTYKFKNLPPPTATAKIGGQCGGTCWSGPTNCPKGAICHTETSPSPGAYAMCHTVKPINVKRLRLKGRGDEGIHVPARVQALATPIYF</sequence>
<keyword evidence="1" id="KW-0732">Signal</keyword>
<dbReference type="EMBL" id="JAVHJM010000007">
    <property type="protein sequence ID" value="KAK6510591.1"/>
    <property type="molecule type" value="Genomic_DNA"/>
</dbReference>
<dbReference type="GO" id="GO:0005975">
    <property type="term" value="P:carbohydrate metabolic process"/>
    <property type="evidence" value="ECO:0007669"/>
    <property type="project" value="InterPro"/>
</dbReference>
<gene>
    <name evidence="4" type="ORF">TWF506_009694</name>
</gene>
<dbReference type="GO" id="GO:0005576">
    <property type="term" value="C:extracellular region"/>
    <property type="evidence" value="ECO:0007669"/>
    <property type="project" value="InterPro"/>
</dbReference>
<dbReference type="PROSITE" id="PS51164">
    <property type="entry name" value="CBM1_2"/>
    <property type="match status" value="1"/>
</dbReference>
<dbReference type="GO" id="GO:0030248">
    <property type="term" value="F:cellulose binding"/>
    <property type="evidence" value="ECO:0007669"/>
    <property type="project" value="InterPro"/>
</dbReference>
<feature type="domain" description="CBM1" evidence="3">
    <location>
        <begin position="245"/>
        <end position="285"/>
    </location>
</feature>
<evidence type="ECO:0000256" key="2">
    <source>
        <dbReference type="SAM" id="MobiDB-lite"/>
    </source>
</evidence>
<proteinExistence type="predicted"/>
<dbReference type="InterPro" id="IPR035971">
    <property type="entry name" value="CBD_sf"/>
</dbReference>
<reference evidence="4 5" key="1">
    <citation type="submission" date="2019-10" db="EMBL/GenBank/DDBJ databases">
        <authorList>
            <person name="Palmer J.M."/>
        </authorList>
    </citation>
    <scope>NUCLEOTIDE SEQUENCE [LARGE SCALE GENOMIC DNA]</scope>
    <source>
        <strain evidence="4 5">TWF506</strain>
    </source>
</reference>
<evidence type="ECO:0000259" key="3">
    <source>
        <dbReference type="PROSITE" id="PS51164"/>
    </source>
</evidence>
<organism evidence="4 5">
    <name type="scientific">Arthrobotrys conoides</name>
    <dbReference type="NCBI Taxonomy" id="74498"/>
    <lineage>
        <taxon>Eukaryota</taxon>
        <taxon>Fungi</taxon>
        <taxon>Dikarya</taxon>
        <taxon>Ascomycota</taxon>
        <taxon>Pezizomycotina</taxon>
        <taxon>Orbiliomycetes</taxon>
        <taxon>Orbiliales</taxon>
        <taxon>Orbiliaceae</taxon>
        <taxon>Arthrobotrys</taxon>
    </lineage>
</organism>
<keyword evidence="5" id="KW-1185">Reference proteome</keyword>
<protein>
    <recommendedName>
        <fullName evidence="3">CBM1 domain-containing protein</fullName>
    </recommendedName>
</protein>
<evidence type="ECO:0000313" key="5">
    <source>
        <dbReference type="Proteomes" id="UP001307849"/>
    </source>
</evidence>
<accession>A0AAN8N9W5</accession>
<dbReference type="AlphaFoldDB" id="A0AAN8N9W5"/>
<comment type="caution">
    <text evidence="4">The sequence shown here is derived from an EMBL/GenBank/DDBJ whole genome shotgun (WGS) entry which is preliminary data.</text>
</comment>
<dbReference type="PROSITE" id="PS51257">
    <property type="entry name" value="PROKAR_LIPOPROTEIN"/>
    <property type="match status" value="1"/>
</dbReference>
<dbReference type="Proteomes" id="UP001307849">
    <property type="component" value="Unassembled WGS sequence"/>
</dbReference>
<evidence type="ECO:0000256" key="1">
    <source>
        <dbReference type="ARBA" id="ARBA00022729"/>
    </source>
</evidence>
<dbReference type="SUPFAM" id="SSF57180">
    <property type="entry name" value="Cellulose-binding domain"/>
    <property type="match status" value="1"/>
</dbReference>
<dbReference type="InterPro" id="IPR000254">
    <property type="entry name" value="CBD"/>
</dbReference>
<feature type="region of interest" description="Disordered" evidence="2">
    <location>
        <begin position="47"/>
        <end position="74"/>
    </location>
</feature>
<dbReference type="Pfam" id="PF00734">
    <property type="entry name" value="CBM_1"/>
    <property type="match status" value="1"/>
</dbReference>